<dbReference type="EMBL" id="CAJNDS010000740">
    <property type="protein sequence ID" value="CAE7231340.1"/>
    <property type="molecule type" value="Genomic_DNA"/>
</dbReference>
<comment type="caution">
    <text evidence="2">The sequence shown here is derived from an EMBL/GenBank/DDBJ whole genome shotgun (WGS) entry which is preliminary data.</text>
</comment>
<evidence type="ECO:0000313" key="2">
    <source>
        <dbReference type="EMBL" id="CAE7231340.1"/>
    </source>
</evidence>
<organism evidence="2 3">
    <name type="scientific">Symbiodinium natans</name>
    <dbReference type="NCBI Taxonomy" id="878477"/>
    <lineage>
        <taxon>Eukaryota</taxon>
        <taxon>Sar</taxon>
        <taxon>Alveolata</taxon>
        <taxon>Dinophyceae</taxon>
        <taxon>Suessiales</taxon>
        <taxon>Symbiodiniaceae</taxon>
        <taxon>Symbiodinium</taxon>
    </lineage>
</organism>
<dbReference type="AlphaFoldDB" id="A0A812KWB6"/>
<keyword evidence="1" id="KW-0732">Signal</keyword>
<feature type="chain" id="PRO_5032279769" description="Secreted protein" evidence="1">
    <location>
        <begin position="17"/>
        <end position="261"/>
    </location>
</feature>
<protein>
    <recommendedName>
        <fullName evidence="4">Secreted protein</fullName>
    </recommendedName>
</protein>
<evidence type="ECO:0008006" key="4">
    <source>
        <dbReference type="Google" id="ProtNLM"/>
    </source>
</evidence>
<sequence length="261" mass="28251">MLKAVLLLSTFLAVGGEQCESDESQLLQHSTAKDEEIPGSRVTGQLRISWEDFAQAVQQRGDHESSMPIFMAKMGLDTALTMLTQQVRGIDKEATRMDTQLDGMVKKAHKSQDAALQRALAPLKHLFASISYNLKKGGAQTKSVLKMAGLQEASKAYEASVVQAEQVLKSLQEACTSGSGEALDQCSTESAAFKDAYPKIMEEFLKALGDDLLDSVGDKSALQKYIDAKVPKVLEIVESMSTKVHDVLADLMADLAKLGTP</sequence>
<accession>A0A812KWB6</accession>
<evidence type="ECO:0000256" key="1">
    <source>
        <dbReference type="SAM" id="SignalP"/>
    </source>
</evidence>
<feature type="signal peptide" evidence="1">
    <location>
        <begin position="1"/>
        <end position="16"/>
    </location>
</feature>
<keyword evidence="3" id="KW-1185">Reference proteome</keyword>
<evidence type="ECO:0000313" key="3">
    <source>
        <dbReference type="Proteomes" id="UP000604046"/>
    </source>
</evidence>
<name>A0A812KWB6_9DINO</name>
<dbReference type="Proteomes" id="UP000604046">
    <property type="component" value="Unassembled WGS sequence"/>
</dbReference>
<proteinExistence type="predicted"/>
<dbReference type="OrthoDB" id="412073at2759"/>
<gene>
    <name evidence="2" type="ORF">SNAT2548_LOCUS9477</name>
</gene>
<reference evidence="2" key="1">
    <citation type="submission" date="2021-02" db="EMBL/GenBank/DDBJ databases">
        <authorList>
            <person name="Dougan E. K."/>
            <person name="Rhodes N."/>
            <person name="Thang M."/>
            <person name="Chan C."/>
        </authorList>
    </citation>
    <scope>NUCLEOTIDE SEQUENCE</scope>
</reference>